<name>A0ABQ5KGB6_9EUKA</name>
<accession>A0ABQ5KGB6</accession>
<dbReference type="EMBL" id="BQXS01009692">
    <property type="protein sequence ID" value="GKT31532.1"/>
    <property type="molecule type" value="Genomic_DNA"/>
</dbReference>
<proteinExistence type="predicted"/>
<evidence type="ECO:0000313" key="3">
    <source>
        <dbReference type="Proteomes" id="UP001057375"/>
    </source>
</evidence>
<feature type="compositionally biased region" description="Acidic residues" evidence="1">
    <location>
        <begin position="88"/>
        <end position="116"/>
    </location>
</feature>
<feature type="region of interest" description="Disordered" evidence="1">
    <location>
        <begin position="67"/>
        <end position="116"/>
    </location>
</feature>
<protein>
    <submittedName>
        <fullName evidence="2">Uncharacterized protein</fullName>
    </submittedName>
</protein>
<organism evidence="2 3">
    <name type="scientific">Aduncisulcus paluster</name>
    <dbReference type="NCBI Taxonomy" id="2918883"/>
    <lineage>
        <taxon>Eukaryota</taxon>
        <taxon>Metamonada</taxon>
        <taxon>Carpediemonas-like organisms</taxon>
        <taxon>Aduncisulcus</taxon>
    </lineage>
</organism>
<feature type="non-terminal residue" evidence="2">
    <location>
        <position position="1"/>
    </location>
</feature>
<gene>
    <name evidence="2" type="ORF">ADUPG1_005945</name>
</gene>
<evidence type="ECO:0000256" key="1">
    <source>
        <dbReference type="SAM" id="MobiDB-lite"/>
    </source>
</evidence>
<evidence type="ECO:0000313" key="2">
    <source>
        <dbReference type="EMBL" id="GKT31532.1"/>
    </source>
</evidence>
<comment type="caution">
    <text evidence="2">The sequence shown here is derived from an EMBL/GenBank/DDBJ whole genome shotgun (WGS) entry which is preliminary data.</text>
</comment>
<reference evidence="2" key="1">
    <citation type="submission" date="2022-03" db="EMBL/GenBank/DDBJ databases">
        <title>Draft genome sequence of Aduncisulcus paluster, a free-living microaerophilic Fornicata.</title>
        <authorList>
            <person name="Yuyama I."/>
            <person name="Kume K."/>
            <person name="Tamura T."/>
            <person name="Inagaki Y."/>
            <person name="Hashimoto T."/>
        </authorList>
    </citation>
    <scope>NUCLEOTIDE SEQUENCE</scope>
    <source>
        <strain evidence="2">NY0171</strain>
    </source>
</reference>
<sequence length="116" mass="13725">PPVYLLMRMVKNAVKNVSDGEEISPDIFEQMITMMLEYPKGSQMLKNIVQFAKQFVDKVEHMDIQETHADEMDCDDKEKEIIDVDDVKFEEEESEEDDEEVDEELDEEDEEEEEEE</sequence>
<keyword evidence="3" id="KW-1185">Reference proteome</keyword>
<feature type="compositionally biased region" description="Basic and acidic residues" evidence="1">
    <location>
        <begin position="67"/>
        <end position="87"/>
    </location>
</feature>
<dbReference type="Proteomes" id="UP001057375">
    <property type="component" value="Unassembled WGS sequence"/>
</dbReference>